<comment type="caution">
    <text evidence="2">The sequence shown here is derived from an EMBL/GenBank/DDBJ whole genome shotgun (WGS) entry which is preliminary data.</text>
</comment>
<dbReference type="PROSITE" id="PS50138">
    <property type="entry name" value="BRCA2_REPEAT"/>
    <property type="match status" value="1"/>
</dbReference>
<feature type="compositionally biased region" description="Polar residues" evidence="1">
    <location>
        <begin position="1"/>
        <end position="10"/>
    </location>
</feature>
<name>A0A5N5MAX6_9ROSI</name>
<feature type="region of interest" description="Disordered" evidence="1">
    <location>
        <begin position="1"/>
        <end position="28"/>
    </location>
</feature>
<dbReference type="InterPro" id="IPR002093">
    <property type="entry name" value="BRCA2_repeat"/>
</dbReference>
<keyword evidence="3" id="KW-1185">Reference proteome</keyword>
<evidence type="ECO:0000313" key="3">
    <source>
        <dbReference type="Proteomes" id="UP000326939"/>
    </source>
</evidence>
<sequence>MADRSLTPSLRSPKRSVLSDDDDEYSGNSVEMHGRNNECGFSNYLFHTGSGLLVWRSSTVNEQFGWQDLLLSGTEVGMKNNGAIGDDVPFPRSLVSKSVIYRKRTGKGGQYKIVGTWNTKFLSAGGRSLSVSSEALKRARSLLGDPDIGTFLNVGDAVDQGLSVFKIVDLVMLHQRRKMIFTLLSPILEPQRVNISQQLSFRLLNHLQTMSNHPLIPKMSRLFPVVYLMKFPAIEEKFPLDILSSYLLWSTLLIKSNKAGKYRFCYESSIDSIGAEAVYNMLVQSGASSQDASKV</sequence>
<accession>A0A5N5MAX6</accession>
<protein>
    <submittedName>
        <fullName evidence="2">Uncharacterized protein</fullName>
    </submittedName>
</protein>
<proteinExistence type="predicted"/>
<dbReference type="Proteomes" id="UP000326939">
    <property type="component" value="Chromosome 6"/>
</dbReference>
<evidence type="ECO:0000256" key="1">
    <source>
        <dbReference type="SAM" id="MobiDB-lite"/>
    </source>
</evidence>
<dbReference type="EMBL" id="VDCV01000006">
    <property type="protein sequence ID" value="KAB5552208.1"/>
    <property type="molecule type" value="Genomic_DNA"/>
</dbReference>
<gene>
    <name evidence="2" type="ORF">DKX38_009519</name>
</gene>
<evidence type="ECO:0000313" key="2">
    <source>
        <dbReference type="EMBL" id="KAB5552208.1"/>
    </source>
</evidence>
<dbReference type="Pfam" id="PF00634">
    <property type="entry name" value="BRCA2"/>
    <property type="match status" value="1"/>
</dbReference>
<organism evidence="2 3">
    <name type="scientific">Salix brachista</name>
    <dbReference type="NCBI Taxonomy" id="2182728"/>
    <lineage>
        <taxon>Eukaryota</taxon>
        <taxon>Viridiplantae</taxon>
        <taxon>Streptophyta</taxon>
        <taxon>Embryophyta</taxon>
        <taxon>Tracheophyta</taxon>
        <taxon>Spermatophyta</taxon>
        <taxon>Magnoliopsida</taxon>
        <taxon>eudicotyledons</taxon>
        <taxon>Gunneridae</taxon>
        <taxon>Pentapetalae</taxon>
        <taxon>rosids</taxon>
        <taxon>fabids</taxon>
        <taxon>Malpighiales</taxon>
        <taxon>Salicaceae</taxon>
        <taxon>Saliceae</taxon>
        <taxon>Salix</taxon>
    </lineage>
</organism>
<reference evidence="3" key="1">
    <citation type="journal article" date="2019" name="Gigascience">
        <title>De novo genome assembly of the endangered Acer yangbiense, a plant species with extremely small populations endemic to Yunnan Province, China.</title>
        <authorList>
            <person name="Yang J."/>
            <person name="Wariss H.M."/>
            <person name="Tao L."/>
            <person name="Zhang R."/>
            <person name="Yun Q."/>
            <person name="Hollingsworth P."/>
            <person name="Dao Z."/>
            <person name="Luo G."/>
            <person name="Guo H."/>
            <person name="Ma Y."/>
            <person name="Sun W."/>
        </authorList>
    </citation>
    <scope>NUCLEOTIDE SEQUENCE [LARGE SCALE GENOMIC DNA]</scope>
    <source>
        <strain evidence="3">cv. br00</strain>
    </source>
</reference>
<dbReference type="AlphaFoldDB" id="A0A5N5MAX6"/>